<dbReference type="Gene3D" id="1.25.40.10">
    <property type="entry name" value="Tetratricopeptide repeat domain"/>
    <property type="match status" value="1"/>
</dbReference>
<evidence type="ECO:0000313" key="4">
    <source>
        <dbReference type="EMBL" id="CAD8421842.1"/>
    </source>
</evidence>
<dbReference type="SMART" id="SM00028">
    <property type="entry name" value="TPR"/>
    <property type="match status" value="3"/>
</dbReference>
<accession>A0A7S0CFD7</accession>
<feature type="repeat" description="TPR" evidence="3">
    <location>
        <begin position="4"/>
        <end position="37"/>
    </location>
</feature>
<keyword evidence="1" id="KW-0677">Repeat</keyword>
<name>A0A7S0CFD7_9STRA</name>
<protein>
    <recommendedName>
        <fullName evidence="5">Kinesin light chain</fullName>
    </recommendedName>
</protein>
<sequence length="144" mass="16360">MKSHDIYFNLGNLYDGTNSNEKAMECYNHALRGRMEAFGENSNHVAAVLSNMCFVHFKLGERDMALAKLEEVLRIRKHTFGDDHEEVATAYYNLGVLHLRRGELPIARVRFEDALESFRVIGIGDSNQIFANALRNVGLIAQQM</sequence>
<evidence type="ECO:0008006" key="5">
    <source>
        <dbReference type="Google" id="ProtNLM"/>
    </source>
</evidence>
<dbReference type="SUPFAM" id="SSF48452">
    <property type="entry name" value="TPR-like"/>
    <property type="match status" value="1"/>
</dbReference>
<gene>
    <name evidence="4" type="ORF">PINE0816_LOCUS17998</name>
</gene>
<dbReference type="PANTHER" id="PTHR45641:SF19">
    <property type="entry name" value="NEPHROCYSTIN-3"/>
    <property type="match status" value="1"/>
</dbReference>
<dbReference type="Pfam" id="PF13424">
    <property type="entry name" value="TPR_12"/>
    <property type="match status" value="1"/>
</dbReference>
<evidence type="ECO:0000256" key="2">
    <source>
        <dbReference type="ARBA" id="ARBA00022803"/>
    </source>
</evidence>
<evidence type="ECO:0000256" key="1">
    <source>
        <dbReference type="ARBA" id="ARBA00022737"/>
    </source>
</evidence>
<organism evidence="4">
    <name type="scientific">Proboscia inermis</name>
    <dbReference type="NCBI Taxonomy" id="420281"/>
    <lineage>
        <taxon>Eukaryota</taxon>
        <taxon>Sar</taxon>
        <taxon>Stramenopiles</taxon>
        <taxon>Ochrophyta</taxon>
        <taxon>Bacillariophyta</taxon>
        <taxon>Coscinodiscophyceae</taxon>
        <taxon>Rhizosoleniophycidae</taxon>
        <taxon>Rhizosoleniales</taxon>
        <taxon>Rhizosoleniaceae</taxon>
        <taxon>Proboscia</taxon>
    </lineage>
</organism>
<keyword evidence="2 3" id="KW-0802">TPR repeat</keyword>
<dbReference type="PANTHER" id="PTHR45641">
    <property type="entry name" value="TETRATRICOPEPTIDE REPEAT PROTEIN (AFU_ORTHOLOGUE AFUA_6G03870)"/>
    <property type="match status" value="1"/>
</dbReference>
<dbReference type="Pfam" id="PF13181">
    <property type="entry name" value="TPR_8"/>
    <property type="match status" value="1"/>
</dbReference>
<dbReference type="AlphaFoldDB" id="A0A7S0CFD7"/>
<dbReference type="EMBL" id="HBEL01038780">
    <property type="protein sequence ID" value="CAD8421842.1"/>
    <property type="molecule type" value="Transcribed_RNA"/>
</dbReference>
<proteinExistence type="predicted"/>
<dbReference type="InterPro" id="IPR011990">
    <property type="entry name" value="TPR-like_helical_dom_sf"/>
</dbReference>
<evidence type="ECO:0000256" key="3">
    <source>
        <dbReference type="PROSITE-ProRule" id="PRU00339"/>
    </source>
</evidence>
<dbReference type="PROSITE" id="PS50005">
    <property type="entry name" value="TPR"/>
    <property type="match status" value="1"/>
</dbReference>
<dbReference type="InterPro" id="IPR019734">
    <property type="entry name" value="TPR_rpt"/>
</dbReference>
<reference evidence="4" key="1">
    <citation type="submission" date="2021-01" db="EMBL/GenBank/DDBJ databases">
        <authorList>
            <person name="Corre E."/>
            <person name="Pelletier E."/>
            <person name="Niang G."/>
            <person name="Scheremetjew M."/>
            <person name="Finn R."/>
            <person name="Kale V."/>
            <person name="Holt S."/>
            <person name="Cochrane G."/>
            <person name="Meng A."/>
            <person name="Brown T."/>
            <person name="Cohen L."/>
        </authorList>
    </citation>
    <scope>NUCLEOTIDE SEQUENCE</scope>
    <source>
        <strain evidence="4">CCAP1064/1</strain>
    </source>
</reference>